<dbReference type="Gene3D" id="3.40.50.300">
    <property type="entry name" value="P-loop containing nucleotide triphosphate hydrolases"/>
    <property type="match status" value="1"/>
</dbReference>
<comment type="caution">
    <text evidence="6">The sequence shown here is derived from an EMBL/GenBank/DDBJ whole genome shotgun (WGS) entry which is preliminary data.</text>
</comment>
<dbReference type="GO" id="GO:0005524">
    <property type="term" value="F:ATP binding"/>
    <property type="evidence" value="ECO:0007669"/>
    <property type="project" value="UniProtKB-KW"/>
</dbReference>
<dbReference type="InterPro" id="IPR007831">
    <property type="entry name" value="T2SS_GspE_N"/>
</dbReference>
<gene>
    <name evidence="6" type="ORF">EDC22_11190</name>
</gene>
<dbReference type="AlphaFoldDB" id="A0A4R3M509"/>
<accession>A0A4R3M509</accession>
<evidence type="ECO:0000256" key="2">
    <source>
        <dbReference type="ARBA" id="ARBA00022741"/>
    </source>
</evidence>
<evidence type="ECO:0000313" key="6">
    <source>
        <dbReference type="EMBL" id="TCT06507.1"/>
    </source>
</evidence>
<evidence type="ECO:0000256" key="3">
    <source>
        <dbReference type="ARBA" id="ARBA00022840"/>
    </source>
</evidence>
<dbReference type="SUPFAM" id="SSF52540">
    <property type="entry name" value="P-loop containing nucleoside triphosphate hydrolases"/>
    <property type="match status" value="1"/>
</dbReference>
<keyword evidence="2" id="KW-0547">Nucleotide-binding</keyword>
<dbReference type="SUPFAM" id="SSF160246">
    <property type="entry name" value="EspE N-terminal domain-like"/>
    <property type="match status" value="1"/>
</dbReference>
<dbReference type="InterPro" id="IPR001482">
    <property type="entry name" value="T2SS/T4SS_dom"/>
</dbReference>
<dbReference type="PROSITE" id="PS00662">
    <property type="entry name" value="T2SP_E"/>
    <property type="match status" value="1"/>
</dbReference>
<comment type="similarity">
    <text evidence="1">Belongs to the GSP E family.</text>
</comment>
<name>A0A4R3M509_9HYPH</name>
<dbReference type="Gene3D" id="3.30.450.90">
    <property type="match status" value="1"/>
</dbReference>
<dbReference type="PANTHER" id="PTHR30258">
    <property type="entry name" value="TYPE II SECRETION SYSTEM PROTEIN GSPE-RELATED"/>
    <property type="match status" value="1"/>
</dbReference>
<evidence type="ECO:0000256" key="1">
    <source>
        <dbReference type="ARBA" id="ARBA00006611"/>
    </source>
</evidence>
<keyword evidence="3" id="KW-0067">ATP-binding</keyword>
<dbReference type="EMBL" id="SMAK01000011">
    <property type="protein sequence ID" value="TCT06507.1"/>
    <property type="molecule type" value="Genomic_DNA"/>
</dbReference>
<dbReference type="Gene3D" id="3.30.300.160">
    <property type="entry name" value="Type II secretion system, protein E, N-terminal domain"/>
    <property type="match status" value="1"/>
</dbReference>
<proteinExistence type="inferred from homology"/>
<keyword evidence="7" id="KW-1185">Reference proteome</keyword>
<dbReference type="FunFam" id="3.40.50.300:FF:000398">
    <property type="entry name" value="Type IV pilus assembly ATPase PilB"/>
    <property type="match status" value="1"/>
</dbReference>
<sequence>MIAKPSLDVDDAFLSFLRKSEEFGERVDYDALDAVPQEQRGAYAALWEAGVMTGTDLADAIARFHGLPRVRIDAIGSQSGATRGLSRRFLRDAWLYPYEIGGRLMLAVADPANIEAIDAVKLAVGRPFGISVVAFEDIAMLFERDAEQSEPERKDEAGGGATDLEMDIGNDENLERLRDLARGAPVVQAVDAMLEAAIDLGATDIHVEPTRDAVRVRLRVDGFLRPYQTLPGRMARAIVSRIKILAGLNIAERRLPQDGRARVRIVNTEADLRIATLPTLHGEAAVIRILVKESRALDLARLGMSPRDLVTIRAILAEPYGLVVVSGPTGSGKTTTLAAALTELNDPARKIMTVEDPIEYQIAGIHQTQVKPAIDLTFATALRAFLRHDPDIIMVGEMRDAETAAIGIQAALTGHLVLTTLHTNNAADAVARLLDLKVESFLLASALRGVIGQRLVRKLCERCRTAITDHDHATQSLLERGILQLGAGETLYRGTGCDWCGGTGYRGRIGIFEVMRFDADLRQQIHDEVDTGRIQEVARKAGMTTMLEDGLMKCRAGLTSVSEVMRVAT</sequence>
<dbReference type="RefSeq" id="WP_132807574.1">
    <property type="nucleotide sequence ID" value="NZ_SMAK01000011.1"/>
</dbReference>
<dbReference type="GO" id="GO:0005886">
    <property type="term" value="C:plasma membrane"/>
    <property type="evidence" value="ECO:0007669"/>
    <property type="project" value="TreeGrafter"/>
</dbReference>
<dbReference type="CDD" id="cd01129">
    <property type="entry name" value="PulE-GspE-like"/>
    <property type="match status" value="1"/>
</dbReference>
<feature type="domain" description="Bacterial type II secretion system protein E" evidence="5">
    <location>
        <begin position="386"/>
        <end position="400"/>
    </location>
</feature>
<dbReference type="GO" id="GO:0016887">
    <property type="term" value="F:ATP hydrolysis activity"/>
    <property type="evidence" value="ECO:0007669"/>
    <property type="project" value="TreeGrafter"/>
</dbReference>
<dbReference type="SMART" id="SM00382">
    <property type="entry name" value="AAA"/>
    <property type="match status" value="1"/>
</dbReference>
<dbReference type="Pfam" id="PF00437">
    <property type="entry name" value="T2SSE"/>
    <property type="match status" value="1"/>
</dbReference>
<dbReference type="OrthoDB" id="9804785at2"/>
<dbReference type="InterPro" id="IPR003593">
    <property type="entry name" value="AAA+_ATPase"/>
</dbReference>
<evidence type="ECO:0000256" key="4">
    <source>
        <dbReference type="SAM" id="MobiDB-lite"/>
    </source>
</evidence>
<evidence type="ECO:0000313" key="7">
    <source>
        <dbReference type="Proteomes" id="UP000295678"/>
    </source>
</evidence>
<feature type="compositionally biased region" description="Basic and acidic residues" evidence="4">
    <location>
        <begin position="146"/>
        <end position="157"/>
    </location>
</feature>
<dbReference type="Pfam" id="PF05157">
    <property type="entry name" value="MshEN"/>
    <property type="match status" value="1"/>
</dbReference>
<dbReference type="InterPro" id="IPR027417">
    <property type="entry name" value="P-loop_NTPase"/>
</dbReference>
<dbReference type="Proteomes" id="UP000295678">
    <property type="component" value="Unassembled WGS sequence"/>
</dbReference>
<dbReference type="PANTHER" id="PTHR30258:SF2">
    <property type="entry name" value="COMG OPERON PROTEIN 1"/>
    <property type="match status" value="1"/>
</dbReference>
<feature type="region of interest" description="Disordered" evidence="4">
    <location>
        <begin position="146"/>
        <end position="165"/>
    </location>
</feature>
<evidence type="ECO:0000259" key="5">
    <source>
        <dbReference type="PROSITE" id="PS00662"/>
    </source>
</evidence>
<reference evidence="6 7" key="1">
    <citation type="submission" date="2019-03" db="EMBL/GenBank/DDBJ databases">
        <title>Genomic Encyclopedia of Type Strains, Phase IV (KMG-IV): sequencing the most valuable type-strain genomes for metagenomic binning, comparative biology and taxonomic classification.</title>
        <authorList>
            <person name="Goeker M."/>
        </authorList>
    </citation>
    <scope>NUCLEOTIDE SEQUENCE [LARGE SCALE GENOMIC DNA]</scope>
    <source>
        <strain evidence="6 7">DSM 19345</strain>
    </source>
</reference>
<dbReference type="InterPro" id="IPR037257">
    <property type="entry name" value="T2SS_E_N_sf"/>
</dbReference>
<organism evidence="6 7">
    <name type="scientific">Tepidamorphus gemmatus</name>
    <dbReference type="NCBI Taxonomy" id="747076"/>
    <lineage>
        <taxon>Bacteria</taxon>
        <taxon>Pseudomonadati</taxon>
        <taxon>Pseudomonadota</taxon>
        <taxon>Alphaproteobacteria</taxon>
        <taxon>Hyphomicrobiales</taxon>
        <taxon>Tepidamorphaceae</taxon>
        <taxon>Tepidamorphus</taxon>
    </lineage>
</organism>
<protein>
    <submittedName>
        <fullName evidence="6">General secretion pathway protein E</fullName>
    </submittedName>
</protein>